<dbReference type="Proteomes" id="UP000314294">
    <property type="component" value="Unassembled WGS sequence"/>
</dbReference>
<evidence type="ECO:0000313" key="1">
    <source>
        <dbReference type="EMBL" id="TNN74922.1"/>
    </source>
</evidence>
<dbReference type="AlphaFoldDB" id="A0A4Z2IBY2"/>
<protein>
    <submittedName>
        <fullName evidence="1">Uncharacterized protein</fullName>
    </submittedName>
</protein>
<reference evidence="1 2" key="1">
    <citation type="submission" date="2019-03" db="EMBL/GenBank/DDBJ databases">
        <title>First draft genome of Liparis tanakae, snailfish: a comprehensive survey of snailfish specific genes.</title>
        <authorList>
            <person name="Kim W."/>
            <person name="Song I."/>
            <person name="Jeong J.-H."/>
            <person name="Kim D."/>
            <person name="Kim S."/>
            <person name="Ryu S."/>
            <person name="Song J.Y."/>
            <person name="Lee S.K."/>
        </authorList>
    </citation>
    <scope>NUCLEOTIDE SEQUENCE [LARGE SCALE GENOMIC DNA]</scope>
    <source>
        <tissue evidence="1">Muscle</tissue>
    </source>
</reference>
<dbReference type="EMBL" id="SRLO01000109">
    <property type="protein sequence ID" value="TNN74922.1"/>
    <property type="molecule type" value="Genomic_DNA"/>
</dbReference>
<sequence length="111" mass="12397">MHSDNNEWADLTGVTLINKVVLRPCRGNRWGRPEKNELGFSVGRRLGTLLQWLANNGQPHGQLPHPGGAPDRHRRRRSCYDACGTANSNRYTLHCAPQCRVSGIQAKEGQI</sequence>
<gene>
    <name evidence="1" type="ORF">EYF80_014840</name>
</gene>
<evidence type="ECO:0000313" key="2">
    <source>
        <dbReference type="Proteomes" id="UP000314294"/>
    </source>
</evidence>
<keyword evidence="2" id="KW-1185">Reference proteome</keyword>
<comment type="caution">
    <text evidence="1">The sequence shown here is derived from an EMBL/GenBank/DDBJ whole genome shotgun (WGS) entry which is preliminary data.</text>
</comment>
<name>A0A4Z2IBY2_9TELE</name>
<organism evidence="1 2">
    <name type="scientific">Liparis tanakae</name>
    <name type="common">Tanaka's snailfish</name>
    <dbReference type="NCBI Taxonomy" id="230148"/>
    <lineage>
        <taxon>Eukaryota</taxon>
        <taxon>Metazoa</taxon>
        <taxon>Chordata</taxon>
        <taxon>Craniata</taxon>
        <taxon>Vertebrata</taxon>
        <taxon>Euteleostomi</taxon>
        <taxon>Actinopterygii</taxon>
        <taxon>Neopterygii</taxon>
        <taxon>Teleostei</taxon>
        <taxon>Neoteleostei</taxon>
        <taxon>Acanthomorphata</taxon>
        <taxon>Eupercaria</taxon>
        <taxon>Perciformes</taxon>
        <taxon>Cottioidei</taxon>
        <taxon>Cottales</taxon>
        <taxon>Liparidae</taxon>
        <taxon>Liparis</taxon>
    </lineage>
</organism>
<proteinExistence type="predicted"/>
<accession>A0A4Z2IBY2</accession>